<gene>
    <name evidence="1" type="ORF">J8J14_24410</name>
    <name evidence="2" type="ORF">J8J14_24425</name>
</gene>
<dbReference type="Proteomes" id="UP000681594">
    <property type="component" value="Unassembled WGS sequence"/>
</dbReference>
<dbReference type="EMBL" id="JAGIZB010000078">
    <property type="protein sequence ID" value="MBP0447882.1"/>
    <property type="molecule type" value="Genomic_DNA"/>
</dbReference>
<dbReference type="EMBL" id="JAGIZB010000077">
    <property type="protein sequence ID" value="MBP0447879.1"/>
    <property type="molecule type" value="Genomic_DNA"/>
</dbReference>
<comment type="caution">
    <text evidence="2">The sequence shown here is derived from an EMBL/GenBank/DDBJ whole genome shotgun (WGS) entry which is preliminary data.</text>
</comment>
<protein>
    <recommendedName>
        <fullName evidence="4">Response regulator</fullName>
    </recommendedName>
</protein>
<organism evidence="2 3">
    <name type="scientific">Pararoseomonas baculiformis</name>
    <dbReference type="NCBI Taxonomy" id="2820812"/>
    <lineage>
        <taxon>Bacteria</taxon>
        <taxon>Pseudomonadati</taxon>
        <taxon>Pseudomonadota</taxon>
        <taxon>Alphaproteobacteria</taxon>
        <taxon>Acetobacterales</taxon>
        <taxon>Acetobacteraceae</taxon>
        <taxon>Pararoseomonas</taxon>
    </lineage>
</organism>
<sequence length="61" mass="6334">LFITGYAEQAVMGEKHLPPGMAVLTKPFALDVLATRIRGLIADELPSSDFSSISAGNGSAT</sequence>
<name>A0ABS4ALI2_9PROT</name>
<accession>A0ABS4ALI2</accession>
<proteinExistence type="predicted"/>
<evidence type="ECO:0000313" key="1">
    <source>
        <dbReference type="EMBL" id="MBP0447879.1"/>
    </source>
</evidence>
<evidence type="ECO:0008006" key="4">
    <source>
        <dbReference type="Google" id="ProtNLM"/>
    </source>
</evidence>
<evidence type="ECO:0000313" key="2">
    <source>
        <dbReference type="EMBL" id="MBP0447882.1"/>
    </source>
</evidence>
<feature type="non-terminal residue" evidence="2">
    <location>
        <position position="1"/>
    </location>
</feature>
<reference evidence="2 3" key="1">
    <citation type="submission" date="2021-03" db="EMBL/GenBank/DDBJ databases">
        <authorList>
            <person name="So Y."/>
        </authorList>
    </citation>
    <scope>NUCLEOTIDE SEQUENCE [LARGE SCALE GENOMIC DNA]</scope>
    <source>
        <strain evidence="2 3">SSH11</strain>
    </source>
</reference>
<evidence type="ECO:0000313" key="3">
    <source>
        <dbReference type="Proteomes" id="UP000681594"/>
    </source>
</evidence>
<keyword evidence="3" id="KW-1185">Reference proteome</keyword>